<accession>A0A1M6WLA4</accession>
<feature type="domain" description="Antitoxin SocA-like Panacea" evidence="1">
    <location>
        <begin position="30"/>
        <end position="115"/>
    </location>
</feature>
<protein>
    <submittedName>
        <fullName evidence="2">Uncharacterized phage-associated protein</fullName>
    </submittedName>
</protein>
<sequence length="155" mass="18446">METARDVEKALFLGYKQRHKHDMDEMKMHKLMYFAQREFLVRYDEQLFSEDFEGWKYGPVLLSVRTLFRTALDFQDCAEIKDSKVKKVIEFVLNEYGKMSSWSLSMLSHEEFSWKKARRGLKASENGNVHIAVKDIKVDAVRVRFERKHGVELVY</sequence>
<reference evidence="2 3" key="1">
    <citation type="submission" date="2016-11" db="EMBL/GenBank/DDBJ databases">
        <authorList>
            <person name="Jaros S."/>
            <person name="Januszkiewicz K."/>
            <person name="Wedrychowicz H."/>
        </authorList>
    </citation>
    <scope>NUCLEOTIDE SEQUENCE [LARGE SCALE GENOMIC DNA]</scope>
    <source>
        <strain evidence="2 3">HD4</strain>
    </source>
</reference>
<dbReference type="InterPro" id="IPR025272">
    <property type="entry name" value="SocA_Panacea"/>
</dbReference>
<dbReference type="AlphaFoldDB" id="A0A1M6WLA4"/>
<name>A0A1M6WLA4_SELRU</name>
<gene>
    <name evidence="2" type="ORF">SAMN05216582_12624</name>
</gene>
<dbReference type="Pfam" id="PF13274">
    <property type="entry name" value="SocA_Panacea"/>
    <property type="match status" value="1"/>
</dbReference>
<dbReference type="EMBL" id="FRBC01000026">
    <property type="protein sequence ID" value="SHK94573.1"/>
    <property type="molecule type" value="Genomic_DNA"/>
</dbReference>
<organism evidence="2 3">
    <name type="scientific">Selenomonas ruminantium</name>
    <dbReference type="NCBI Taxonomy" id="971"/>
    <lineage>
        <taxon>Bacteria</taxon>
        <taxon>Bacillati</taxon>
        <taxon>Bacillota</taxon>
        <taxon>Negativicutes</taxon>
        <taxon>Selenomonadales</taxon>
        <taxon>Selenomonadaceae</taxon>
        <taxon>Selenomonas</taxon>
    </lineage>
</organism>
<evidence type="ECO:0000313" key="3">
    <source>
        <dbReference type="Proteomes" id="UP000184263"/>
    </source>
</evidence>
<dbReference type="RefSeq" id="WP_073091748.1">
    <property type="nucleotide sequence ID" value="NZ_FRBC01000026.1"/>
</dbReference>
<proteinExistence type="predicted"/>
<dbReference type="Proteomes" id="UP000184263">
    <property type="component" value="Unassembled WGS sequence"/>
</dbReference>
<evidence type="ECO:0000313" key="2">
    <source>
        <dbReference type="EMBL" id="SHK94573.1"/>
    </source>
</evidence>
<evidence type="ECO:0000259" key="1">
    <source>
        <dbReference type="Pfam" id="PF13274"/>
    </source>
</evidence>